<gene>
    <name evidence="3" type="ORF">D9V37_11005</name>
</gene>
<dbReference type="InterPro" id="IPR023365">
    <property type="entry name" value="Sortase_dom-sf"/>
</dbReference>
<evidence type="ECO:0000313" key="4">
    <source>
        <dbReference type="Proteomes" id="UP000281708"/>
    </source>
</evidence>
<dbReference type="SUPFAM" id="SSF63817">
    <property type="entry name" value="Sortase"/>
    <property type="match status" value="1"/>
</dbReference>
<protein>
    <submittedName>
        <fullName evidence="3">Class F sortase</fullName>
    </submittedName>
</protein>
<dbReference type="InterPro" id="IPR042001">
    <property type="entry name" value="Sortase_F"/>
</dbReference>
<evidence type="ECO:0000313" key="3">
    <source>
        <dbReference type="EMBL" id="RLV49093.1"/>
    </source>
</evidence>
<dbReference type="Proteomes" id="UP000281708">
    <property type="component" value="Unassembled WGS sequence"/>
</dbReference>
<feature type="region of interest" description="Disordered" evidence="2">
    <location>
        <begin position="27"/>
        <end position="92"/>
    </location>
</feature>
<dbReference type="EMBL" id="RDBE01000007">
    <property type="protein sequence ID" value="RLV49093.1"/>
    <property type="molecule type" value="Genomic_DNA"/>
</dbReference>
<dbReference type="GO" id="GO:0016787">
    <property type="term" value="F:hydrolase activity"/>
    <property type="evidence" value="ECO:0007669"/>
    <property type="project" value="UniProtKB-KW"/>
</dbReference>
<sequence>MHRSRTFAVVGLIVALVAVGLALAGARTSASATSERHDRSSVSRPEDGTTSASGTASGTDGARPLDAEAVQRAAESTPQPTTTTEEEPQQSAVAAPVELTIPGIDVHTALDRLALEPDGTLEKPPHWQVAGWYAGGPRPGAAGPAVIAGHVDSPGGPAVFARLSELERGDVIRVRSADGTTQVFRVDRTLTASKRDFPTAQVYGPTPDAQLRLITCDGVFGRDGYESNLVVFATLVSR</sequence>
<dbReference type="CDD" id="cd05829">
    <property type="entry name" value="Sortase_F"/>
    <property type="match status" value="1"/>
</dbReference>
<dbReference type="AlphaFoldDB" id="A0A3L8P2L8"/>
<evidence type="ECO:0000256" key="1">
    <source>
        <dbReference type="ARBA" id="ARBA00022801"/>
    </source>
</evidence>
<feature type="compositionally biased region" description="Basic and acidic residues" evidence="2">
    <location>
        <begin position="34"/>
        <end position="47"/>
    </location>
</feature>
<dbReference type="Gene3D" id="2.40.260.10">
    <property type="entry name" value="Sortase"/>
    <property type="match status" value="1"/>
</dbReference>
<dbReference type="OrthoDB" id="525039at2"/>
<accession>A0A3L8P2L8</accession>
<dbReference type="NCBIfam" id="NF033748">
    <property type="entry name" value="class_F_sortase"/>
    <property type="match status" value="1"/>
</dbReference>
<dbReference type="InterPro" id="IPR005754">
    <property type="entry name" value="Sortase"/>
</dbReference>
<organism evidence="3 4">
    <name type="scientific">Nocardioides mangrovicus</name>
    <dbReference type="NCBI Taxonomy" id="2478913"/>
    <lineage>
        <taxon>Bacteria</taxon>
        <taxon>Bacillati</taxon>
        <taxon>Actinomycetota</taxon>
        <taxon>Actinomycetes</taxon>
        <taxon>Propionibacteriales</taxon>
        <taxon>Nocardioidaceae</taxon>
        <taxon>Nocardioides</taxon>
    </lineage>
</organism>
<comment type="caution">
    <text evidence="3">The sequence shown here is derived from an EMBL/GenBank/DDBJ whole genome shotgun (WGS) entry which is preliminary data.</text>
</comment>
<dbReference type="RefSeq" id="WP_121806196.1">
    <property type="nucleotide sequence ID" value="NZ_RDBE01000007.1"/>
</dbReference>
<feature type="compositionally biased region" description="Low complexity" evidence="2">
    <location>
        <begin position="48"/>
        <end position="62"/>
    </location>
</feature>
<proteinExistence type="predicted"/>
<evidence type="ECO:0000256" key="2">
    <source>
        <dbReference type="SAM" id="MobiDB-lite"/>
    </source>
</evidence>
<name>A0A3L8P2L8_9ACTN</name>
<reference evidence="3 4" key="1">
    <citation type="submission" date="2018-10" db="EMBL/GenBank/DDBJ databases">
        <title>Marmoricola sp. 4Q3S-7 whole genome shotgun sequence.</title>
        <authorList>
            <person name="Li F."/>
        </authorList>
    </citation>
    <scope>NUCLEOTIDE SEQUENCE [LARGE SCALE GENOMIC DNA]</scope>
    <source>
        <strain evidence="3 4">4Q3S-7</strain>
    </source>
</reference>
<keyword evidence="1" id="KW-0378">Hydrolase</keyword>
<dbReference type="Pfam" id="PF04203">
    <property type="entry name" value="Sortase"/>
    <property type="match status" value="1"/>
</dbReference>
<keyword evidence="4" id="KW-1185">Reference proteome</keyword>